<dbReference type="AlphaFoldDB" id="A0A6C0J7D6"/>
<accession>A0A6C0J7D6</accession>
<sequence>MEQYNELNKLCIENTKHIEDCRPKCNPIKSVIAPRDWDMTECDCLGNKCRKCGQDNTRGCEMQCTPRVMCDCIVFYCNICNTFLSVDTLPDKLPTCRGHASYDRNDNVTGYNNDALLKELGIKAD</sequence>
<proteinExistence type="predicted"/>
<reference evidence="1" key="1">
    <citation type="journal article" date="2020" name="Nature">
        <title>Giant virus diversity and host interactions through global metagenomics.</title>
        <authorList>
            <person name="Schulz F."/>
            <person name="Roux S."/>
            <person name="Paez-Espino D."/>
            <person name="Jungbluth S."/>
            <person name="Walsh D.A."/>
            <person name="Denef V.J."/>
            <person name="McMahon K.D."/>
            <person name="Konstantinidis K.T."/>
            <person name="Eloe-Fadrosh E.A."/>
            <person name="Kyrpides N.C."/>
            <person name="Woyke T."/>
        </authorList>
    </citation>
    <scope>NUCLEOTIDE SEQUENCE</scope>
    <source>
        <strain evidence="1">GVMAG-M-3300025860-20</strain>
    </source>
</reference>
<dbReference type="EMBL" id="MN740328">
    <property type="protein sequence ID" value="QHU00626.1"/>
    <property type="molecule type" value="Genomic_DNA"/>
</dbReference>
<protein>
    <submittedName>
        <fullName evidence="1">Uncharacterized protein</fullName>
    </submittedName>
</protein>
<name>A0A6C0J7D6_9ZZZZ</name>
<organism evidence="1">
    <name type="scientific">viral metagenome</name>
    <dbReference type="NCBI Taxonomy" id="1070528"/>
    <lineage>
        <taxon>unclassified sequences</taxon>
        <taxon>metagenomes</taxon>
        <taxon>organismal metagenomes</taxon>
    </lineage>
</organism>
<evidence type="ECO:0000313" key="1">
    <source>
        <dbReference type="EMBL" id="QHU00626.1"/>
    </source>
</evidence>